<dbReference type="Proteomes" id="UP000236584">
    <property type="component" value="Plasmid unnamed2"/>
</dbReference>
<dbReference type="GO" id="GO:0016020">
    <property type="term" value="C:membrane"/>
    <property type="evidence" value="ECO:0007669"/>
    <property type="project" value="UniProtKB-SubCell"/>
</dbReference>
<dbReference type="EMBL" id="CP026311">
    <property type="protein sequence ID" value="AUV84276.1"/>
    <property type="molecule type" value="Genomic_DNA"/>
</dbReference>
<dbReference type="Pfam" id="PF00004">
    <property type="entry name" value="AAA"/>
    <property type="match status" value="1"/>
</dbReference>
<organism evidence="8 9">
    <name type="scientific">Salinigranum rubrum</name>
    <dbReference type="NCBI Taxonomy" id="755307"/>
    <lineage>
        <taxon>Archaea</taxon>
        <taxon>Methanobacteriati</taxon>
        <taxon>Methanobacteriota</taxon>
        <taxon>Stenosarchaea group</taxon>
        <taxon>Halobacteria</taxon>
        <taxon>Halobacteriales</taxon>
        <taxon>Haloferacaceae</taxon>
        <taxon>Salinigranum</taxon>
    </lineage>
</organism>
<dbReference type="CDD" id="cd06261">
    <property type="entry name" value="TM_PBP2"/>
    <property type="match status" value="1"/>
</dbReference>
<evidence type="ECO:0000256" key="6">
    <source>
        <dbReference type="SAM" id="Phobius"/>
    </source>
</evidence>
<evidence type="ECO:0000256" key="1">
    <source>
        <dbReference type="ARBA" id="ARBA00004141"/>
    </source>
</evidence>
<dbReference type="Pfam" id="PF17862">
    <property type="entry name" value="AAA_lid_3"/>
    <property type="match status" value="1"/>
</dbReference>
<keyword evidence="3 6" id="KW-1133">Transmembrane helix</keyword>
<feature type="region of interest" description="Disordered" evidence="5">
    <location>
        <begin position="490"/>
        <end position="542"/>
    </location>
</feature>
<keyword evidence="4 6" id="KW-0472">Membrane</keyword>
<dbReference type="GO" id="GO:0016887">
    <property type="term" value="F:ATP hydrolysis activity"/>
    <property type="evidence" value="ECO:0007669"/>
    <property type="project" value="InterPro"/>
</dbReference>
<dbReference type="InterPro" id="IPR003959">
    <property type="entry name" value="ATPase_AAA_core"/>
</dbReference>
<feature type="compositionally biased region" description="Polar residues" evidence="5">
    <location>
        <begin position="203"/>
        <end position="220"/>
    </location>
</feature>
<evidence type="ECO:0000256" key="4">
    <source>
        <dbReference type="ARBA" id="ARBA00023136"/>
    </source>
</evidence>
<geneLocation type="plasmid" evidence="8">
    <name>unnamed2</name>
</geneLocation>
<dbReference type="InterPro" id="IPR050168">
    <property type="entry name" value="AAA_ATPase_domain"/>
</dbReference>
<dbReference type="KEGG" id="srub:C2R22_22175"/>
<dbReference type="InterPro" id="IPR041569">
    <property type="entry name" value="AAA_lid_3"/>
</dbReference>
<dbReference type="InterPro" id="IPR027417">
    <property type="entry name" value="P-loop_NTPase"/>
</dbReference>
<dbReference type="AlphaFoldDB" id="A0A2I8VQV2"/>
<dbReference type="GeneID" id="35594861"/>
<sequence length="542" mass="58659">MSLNILDPTNADIVPILGAILLVDLAYAAFHSRKWFPDYGWKGRAIEAVLITTPVTLWFLTIGSQPGDPVENYLSALILSFVAIVLAFVLFLITGRVLGPPPIATGWLFTIPAVFVLVAVGGIIEMVAPGVDATMGDYIEVAGWELAMTFGAAIALGFIDRCREQHKAESDSDPLNPQWDKPFPVKSASSPSSKTRRPSTPPGEQTTYGHGASSGQNLDSQIHRSRQRLADLTYDWRDSETSFSDIGGYYDLKNALREDVLEPLRAAQRGDDRYSRFGIEPERGILLYGPPGTGKTMFAKALAGELNIPFVELSPADVTSMWVNESSDQVKTLFSEANEIGQCIIFLDEAEHLFGAREHTAKSAHAEDRKVTSEFLAQLTRDDREAIVVSATNRPGDIDRAILRPGRLTAHFEVGLPDEEARHAILKTHLNDIPSRVSGDEFAALARHTGGLTGADLANLVGQARRSAAHRDAGAVTREDFPSEDALEELSAELAATHETGELPDADDGSDTETTDSPEAKAGVRADDEGDSGPDGPVRGYQ</sequence>
<dbReference type="PANTHER" id="PTHR23077">
    <property type="entry name" value="AAA-FAMILY ATPASE"/>
    <property type="match status" value="1"/>
</dbReference>
<feature type="compositionally biased region" description="Basic and acidic residues" evidence="5">
    <location>
        <begin position="518"/>
        <end position="527"/>
    </location>
</feature>
<protein>
    <recommendedName>
        <fullName evidence="7">AAA+ ATPase domain-containing protein</fullName>
    </recommendedName>
</protein>
<keyword evidence="8" id="KW-0614">Plasmid</keyword>
<dbReference type="SUPFAM" id="SSF52540">
    <property type="entry name" value="P-loop containing nucleoside triphosphate hydrolases"/>
    <property type="match status" value="1"/>
</dbReference>
<dbReference type="SMART" id="SM00382">
    <property type="entry name" value="AAA"/>
    <property type="match status" value="1"/>
</dbReference>
<dbReference type="InterPro" id="IPR000515">
    <property type="entry name" value="MetI-like"/>
</dbReference>
<name>A0A2I8VQV2_9EURY</name>
<dbReference type="GO" id="GO:0055085">
    <property type="term" value="P:transmembrane transport"/>
    <property type="evidence" value="ECO:0007669"/>
    <property type="project" value="InterPro"/>
</dbReference>
<dbReference type="Gene3D" id="3.40.50.300">
    <property type="entry name" value="P-loop containing nucleotide triphosphate hydrolases"/>
    <property type="match status" value="1"/>
</dbReference>
<dbReference type="RefSeq" id="WP_103427964.1">
    <property type="nucleotide sequence ID" value="NZ_CP026311.1"/>
</dbReference>
<proteinExistence type="predicted"/>
<feature type="transmembrane region" description="Helical" evidence="6">
    <location>
        <begin position="13"/>
        <end position="31"/>
    </location>
</feature>
<feature type="compositionally biased region" description="Low complexity" evidence="5">
    <location>
        <begin position="182"/>
        <end position="193"/>
    </location>
</feature>
<feature type="transmembrane region" description="Helical" evidence="6">
    <location>
        <begin position="106"/>
        <end position="129"/>
    </location>
</feature>
<evidence type="ECO:0000313" key="8">
    <source>
        <dbReference type="EMBL" id="AUV84276.1"/>
    </source>
</evidence>
<evidence type="ECO:0000256" key="5">
    <source>
        <dbReference type="SAM" id="MobiDB-lite"/>
    </source>
</evidence>
<keyword evidence="2 6" id="KW-0812">Transmembrane</keyword>
<gene>
    <name evidence="8" type="ORF">C2R22_22175</name>
</gene>
<dbReference type="Gene3D" id="1.10.8.60">
    <property type="match status" value="1"/>
</dbReference>
<evidence type="ECO:0000256" key="2">
    <source>
        <dbReference type="ARBA" id="ARBA00022692"/>
    </source>
</evidence>
<dbReference type="GO" id="GO:0005524">
    <property type="term" value="F:ATP binding"/>
    <property type="evidence" value="ECO:0007669"/>
    <property type="project" value="InterPro"/>
</dbReference>
<feature type="region of interest" description="Disordered" evidence="5">
    <location>
        <begin position="168"/>
        <end position="220"/>
    </location>
</feature>
<keyword evidence="9" id="KW-1185">Reference proteome</keyword>
<evidence type="ECO:0000256" key="3">
    <source>
        <dbReference type="ARBA" id="ARBA00022989"/>
    </source>
</evidence>
<accession>A0A2I8VQV2</accession>
<comment type="subcellular location">
    <subcellularLocation>
        <location evidence="1">Membrane</location>
        <topology evidence="1">Multi-pass membrane protein</topology>
    </subcellularLocation>
</comment>
<feature type="domain" description="AAA+ ATPase" evidence="7">
    <location>
        <begin position="281"/>
        <end position="418"/>
    </location>
</feature>
<feature type="transmembrane region" description="Helical" evidence="6">
    <location>
        <begin position="73"/>
        <end position="94"/>
    </location>
</feature>
<feature type="transmembrane region" description="Helical" evidence="6">
    <location>
        <begin position="43"/>
        <end position="61"/>
    </location>
</feature>
<evidence type="ECO:0000313" key="9">
    <source>
        <dbReference type="Proteomes" id="UP000236584"/>
    </source>
</evidence>
<feature type="compositionally biased region" description="Acidic residues" evidence="5">
    <location>
        <begin position="502"/>
        <end position="516"/>
    </location>
</feature>
<reference evidence="8 9" key="1">
    <citation type="submission" date="2018-01" db="EMBL/GenBank/DDBJ databases">
        <title>Complete genome sequence of Salinigranum rubrum GX10T, an extremely halophilic archaeon isolated from a marine solar saltern.</title>
        <authorList>
            <person name="Han S."/>
        </authorList>
    </citation>
    <scope>NUCLEOTIDE SEQUENCE [LARGE SCALE GENOMIC DNA]</scope>
    <source>
        <strain evidence="8 9">GX10</strain>
        <plasmid evidence="9">Plasmid unnamed2</plasmid>
    </source>
</reference>
<dbReference type="InterPro" id="IPR003593">
    <property type="entry name" value="AAA+_ATPase"/>
</dbReference>
<dbReference type="OrthoDB" id="77269at2157"/>
<evidence type="ECO:0000259" key="7">
    <source>
        <dbReference type="SMART" id="SM00382"/>
    </source>
</evidence>